<keyword evidence="1" id="KW-0472">Membrane</keyword>
<feature type="transmembrane region" description="Helical" evidence="1">
    <location>
        <begin position="118"/>
        <end position="135"/>
    </location>
</feature>
<evidence type="ECO:0000313" key="3">
    <source>
        <dbReference type="Proteomes" id="UP000663505"/>
    </source>
</evidence>
<keyword evidence="1" id="KW-1133">Transmembrane helix</keyword>
<proteinExistence type="predicted"/>
<evidence type="ECO:0000256" key="1">
    <source>
        <dbReference type="SAM" id="Phobius"/>
    </source>
</evidence>
<reference evidence="2 3" key="1">
    <citation type="submission" date="2021-02" db="EMBL/GenBank/DDBJ databases">
        <title>Alicyclobacillus curvatus sp. nov. and Alicyclobacillus mengziensis sp. nov., two acidophilic bacteria isolated from acid mine drainage.</title>
        <authorList>
            <person name="Huang Y."/>
        </authorList>
    </citation>
    <scope>NUCLEOTIDE SEQUENCE [LARGE SCALE GENOMIC DNA]</scope>
    <source>
        <strain evidence="2 3">S30H14</strain>
    </source>
</reference>
<gene>
    <name evidence="2" type="ORF">JZ786_18345</name>
</gene>
<feature type="transmembrane region" description="Helical" evidence="1">
    <location>
        <begin position="85"/>
        <end position="106"/>
    </location>
</feature>
<organism evidence="2 3">
    <name type="scientific">Alicyclobacillus mengziensis</name>
    <dbReference type="NCBI Taxonomy" id="2931921"/>
    <lineage>
        <taxon>Bacteria</taxon>
        <taxon>Bacillati</taxon>
        <taxon>Bacillota</taxon>
        <taxon>Bacilli</taxon>
        <taxon>Bacillales</taxon>
        <taxon>Alicyclobacillaceae</taxon>
        <taxon>Alicyclobacillus</taxon>
    </lineage>
</organism>
<feature type="transmembrane region" description="Helical" evidence="1">
    <location>
        <begin position="141"/>
        <end position="157"/>
    </location>
</feature>
<keyword evidence="3" id="KW-1185">Reference proteome</keyword>
<dbReference type="AlphaFoldDB" id="A0A9X7VX24"/>
<dbReference type="KEGG" id="afx:JZ786_18345"/>
<feature type="transmembrane region" description="Helical" evidence="1">
    <location>
        <begin position="7"/>
        <end position="28"/>
    </location>
</feature>
<dbReference type="Proteomes" id="UP000663505">
    <property type="component" value="Chromosome"/>
</dbReference>
<name>A0A9X7VX24_9BACL</name>
<keyword evidence="1" id="KW-0812">Transmembrane</keyword>
<protein>
    <submittedName>
        <fullName evidence="2">Uncharacterized protein</fullName>
    </submittedName>
</protein>
<dbReference type="EMBL" id="CP071182">
    <property type="protein sequence ID" value="QSO46420.1"/>
    <property type="molecule type" value="Genomic_DNA"/>
</dbReference>
<accession>A0A9X7VX24</accession>
<feature type="transmembrane region" description="Helical" evidence="1">
    <location>
        <begin position="338"/>
        <end position="356"/>
    </location>
</feature>
<dbReference type="RefSeq" id="WP_206655789.1">
    <property type="nucleotide sequence ID" value="NZ_CP071182.1"/>
</dbReference>
<feature type="transmembrane region" description="Helical" evidence="1">
    <location>
        <begin position="265"/>
        <end position="283"/>
    </location>
</feature>
<sequence length="491" mass="56230">MRWNWKRLLSIEWLIMAVWILGVAMYQMHAYNDPDTPWHYATGLYILAHHYVPTTDPFSWSSYGMPWVTQEWLFELVFAWIGKHFGFPGTWLLQVAIMTATVIILYQLAVRVSKGNRVMAAILACAGQFAGIIFWTMRPQIVSYMMFALFLLILQYVREGRFRVLYWVPLLMLLWANSHGSSTIGILLLLLEILVSFIPTVGRFVRFILPRGARWRLLLAAVVGTAVGLINPNGIKAYTYALLSNDSQMTNNIMEWHSPDFHLESFKYGVLPFLMVVFIIVLIRSRTLPMRDILYFGGSFAVMLVYQRFLPYVAIASVPLLAQVTSDWFRSLNRLTKWMRLTDGILLLAWVVYFLTNVPNVAGPVKDHWSSGAYPVGAVNYMESHHLTTRVLNKYDWGGYLIYRGIPTFVDGRTDVFLKNGIFMDYLALQNVWWNAPDLLKKYHFQAVLFNSGSSLVTYLEGTGRWKVVYYGTNADVLVPVTTKVGTGGST</sequence>
<feature type="transmembrane region" description="Helical" evidence="1">
    <location>
        <begin position="295"/>
        <end position="318"/>
    </location>
</feature>
<evidence type="ECO:0000313" key="2">
    <source>
        <dbReference type="EMBL" id="QSO46420.1"/>
    </source>
</evidence>
<feature type="transmembrane region" description="Helical" evidence="1">
    <location>
        <begin position="186"/>
        <end position="205"/>
    </location>
</feature>
<feature type="transmembrane region" description="Helical" evidence="1">
    <location>
        <begin position="217"/>
        <end position="235"/>
    </location>
</feature>
<feature type="transmembrane region" description="Helical" evidence="1">
    <location>
        <begin position="164"/>
        <end position="180"/>
    </location>
</feature>